<dbReference type="Proteomes" id="UP000027219">
    <property type="component" value="Unassembled WGS sequence"/>
</dbReference>
<proteinExistence type="predicted"/>
<keyword evidence="2" id="KW-1185">Reference proteome</keyword>
<sequence length="82" mass="9529">MVTQFIEIILIPKYLFAFAFKSENKLSDIHQRVPTQIDRFKLLKSLLLKLRLEPLEVDGHSSELAFSVKHFLSLIFQSILNA</sequence>
<dbReference type="AlphaFoldDB" id="A0A066URV5"/>
<protein>
    <submittedName>
        <fullName evidence="1">Uncharacterized protein</fullName>
    </submittedName>
</protein>
<comment type="caution">
    <text evidence="1">The sequence shown here is derived from an EMBL/GenBank/DDBJ whole genome shotgun (WGS) entry which is preliminary data.</text>
</comment>
<dbReference type="EMBL" id="JFFR01000028">
    <property type="protein sequence ID" value="KDN26933.1"/>
    <property type="molecule type" value="Genomic_DNA"/>
</dbReference>
<name>A0A066URV5_9VIBR</name>
<organism evidence="1 2">
    <name type="scientific">Vibrio fortis</name>
    <dbReference type="NCBI Taxonomy" id="212667"/>
    <lineage>
        <taxon>Bacteria</taxon>
        <taxon>Pseudomonadati</taxon>
        <taxon>Pseudomonadota</taxon>
        <taxon>Gammaproteobacteria</taxon>
        <taxon>Vibrionales</taxon>
        <taxon>Vibrionaceae</taxon>
        <taxon>Vibrio</taxon>
    </lineage>
</organism>
<evidence type="ECO:0000313" key="1">
    <source>
        <dbReference type="EMBL" id="KDN26933.1"/>
    </source>
</evidence>
<gene>
    <name evidence="1" type="ORF">VFDL14_09730</name>
</gene>
<accession>A0A066URV5</accession>
<evidence type="ECO:0000313" key="2">
    <source>
        <dbReference type="Proteomes" id="UP000027219"/>
    </source>
</evidence>
<reference evidence="1 2" key="1">
    <citation type="submission" date="2014-02" db="EMBL/GenBank/DDBJ databases">
        <title>Vibrio fortis Dalian14 Genome Sequencing.</title>
        <authorList>
            <person name="Wang Y."/>
            <person name="Song L."/>
            <person name="Liu G."/>
            <person name="Ding J."/>
        </authorList>
    </citation>
    <scope>NUCLEOTIDE SEQUENCE [LARGE SCALE GENOMIC DNA]</scope>
    <source>
        <strain evidence="1 2">Dalian14</strain>
    </source>
</reference>